<evidence type="ECO:0000313" key="9">
    <source>
        <dbReference type="EMBL" id="MDO7907687.1"/>
    </source>
</evidence>
<dbReference type="Pfam" id="PF00581">
    <property type="entry name" value="Rhodanese"/>
    <property type="match status" value="1"/>
</dbReference>
<dbReference type="InterPro" id="IPR016156">
    <property type="entry name" value="FAD/NAD-linked_Rdtase_dimer_sf"/>
</dbReference>
<evidence type="ECO:0000256" key="5">
    <source>
        <dbReference type="ARBA" id="ARBA00023002"/>
    </source>
</evidence>
<dbReference type="PROSITE" id="PS01148">
    <property type="entry name" value="UPF0033"/>
    <property type="match status" value="1"/>
</dbReference>
<dbReference type="SUPFAM" id="SSF64307">
    <property type="entry name" value="SirA-like"/>
    <property type="match status" value="1"/>
</dbReference>
<dbReference type="InterPro" id="IPR023753">
    <property type="entry name" value="FAD/NAD-binding_dom"/>
</dbReference>
<dbReference type="InterPro" id="IPR001455">
    <property type="entry name" value="TusA-like"/>
</dbReference>
<evidence type="ECO:0000256" key="1">
    <source>
        <dbReference type="ARBA" id="ARBA00001974"/>
    </source>
</evidence>
<dbReference type="InterPro" id="IPR050260">
    <property type="entry name" value="FAD-bd_OxRdtase"/>
</dbReference>
<sequence length="839" mass="90737">MSKKVLIVGGVAGGASAAARLRRLDEEAHIVMFERDPYISFANCGLPYYIGGSIQDRSKLLVQTPEAMHRRFNIDIRTQSEVVSVDPVHKKVRVQSQERGEYEESYDALILSPGAKPVVPEWPGVTSDKIHTLRNIPDTDRIKAKVHEEGTRSAIVIGGGFIGVEMAENLREAGLDVTLIQAGSQILAPFDPEMASVLAKELEDRGVRLLFSDMVQGFEETARRIRVKLASGRMLESEMVLLAIGVKPDTAFLQDSGLAFGPRGHIVVNERMETSLPDVYAVGDAVEVTDLVNGRKTAIPLAGPANKQGRIAADNVCGLGTAYKGSQGTSIIKVFGLTGAATGNNEKTLQELNIPHHVVHVHPSSHASYYPGATPISLKLLFSPKGTILGAQAVGYDGVDKRIDDIATVIRFRGTVTDLSGLELSYAPPYSSAKDPVNMAAYAAENVLHGMSEVILPADLDQHDANKIMLVDVRTEIEFANGHIEGAVNIPVDELRSRLDELDASREIWVYCQVGLRGYTASRILKQKGYQVKNLSGGYKTYQMSRYTAKPMDIQPPEQTHTGFNEPAKPAAPAEHPASVSNSSAPHAVIPAADMTVDACGLACPGPLLQVKQNMDQLEDGQILKVTASDPGFYEDIKSWARMSRNGLLQLNKRQDGIIEAYLNKGNTGMTSSPVPSEAQAVSNDRTTMVVFSGDLDKAIASFIIANGAAASGKKVTMFFTFWGLNIIRKHEKVPVAKGLVGKMFGAMMPRGSRRLSMSKMNMLGMGPQMIRSLMKSKNVPSLEELIQTAIDQGVEIIACQMSMDLMGIDRAELIEGIGYGGVGAYLGKADQTGHNLFI</sequence>
<reference evidence="9 10" key="1">
    <citation type="submission" date="2023-07" db="EMBL/GenBank/DDBJ databases">
        <title>Paenibacillus sp. JX-17 nov. isolated from soil.</title>
        <authorList>
            <person name="Wan Y."/>
            <person name="Liu B."/>
        </authorList>
    </citation>
    <scope>NUCLEOTIDE SEQUENCE [LARGE SCALE GENOMIC DNA]</scope>
    <source>
        <strain evidence="9 10">JX-17</strain>
    </source>
</reference>
<evidence type="ECO:0000256" key="3">
    <source>
        <dbReference type="ARBA" id="ARBA00022630"/>
    </source>
</evidence>
<evidence type="ECO:0000313" key="10">
    <source>
        <dbReference type="Proteomes" id="UP001240171"/>
    </source>
</evidence>
<accession>A0ABT9CEL3</accession>
<feature type="domain" description="Rhodanese" evidence="8">
    <location>
        <begin position="464"/>
        <end position="551"/>
    </location>
</feature>
<dbReference type="Gene3D" id="3.50.50.60">
    <property type="entry name" value="FAD/NAD(P)-binding domain"/>
    <property type="match status" value="2"/>
</dbReference>
<keyword evidence="3" id="KW-0285">Flavoprotein</keyword>
<dbReference type="Gene3D" id="3.40.1260.10">
    <property type="entry name" value="DsrEFH-like"/>
    <property type="match status" value="1"/>
</dbReference>
<dbReference type="InterPro" id="IPR027396">
    <property type="entry name" value="DsrEFH-like"/>
</dbReference>
<dbReference type="Pfam" id="PF13686">
    <property type="entry name" value="DrsE_2"/>
    <property type="match status" value="1"/>
</dbReference>
<dbReference type="SUPFAM" id="SSF75169">
    <property type="entry name" value="DsrEFH-like"/>
    <property type="match status" value="1"/>
</dbReference>
<evidence type="ECO:0000256" key="4">
    <source>
        <dbReference type="ARBA" id="ARBA00022827"/>
    </source>
</evidence>
<evidence type="ECO:0000259" key="8">
    <source>
        <dbReference type="PROSITE" id="PS50206"/>
    </source>
</evidence>
<dbReference type="InterPro" id="IPR004099">
    <property type="entry name" value="Pyr_nucl-diS_OxRdtase_dimer"/>
</dbReference>
<dbReference type="Gene3D" id="3.40.250.10">
    <property type="entry name" value="Rhodanese-like domain"/>
    <property type="match status" value="1"/>
</dbReference>
<dbReference type="SUPFAM" id="SSF55424">
    <property type="entry name" value="FAD/NAD-linked reductases, dimerisation (C-terminal) domain"/>
    <property type="match status" value="1"/>
</dbReference>
<dbReference type="InterPro" id="IPR036188">
    <property type="entry name" value="FAD/NAD-bd_sf"/>
</dbReference>
<dbReference type="PANTHER" id="PTHR43429:SF1">
    <property type="entry name" value="NAD(P)H SULFUR OXIDOREDUCTASE (COA-DEPENDENT)"/>
    <property type="match status" value="1"/>
</dbReference>
<name>A0ABT9CEL3_9BACL</name>
<organism evidence="9 10">
    <name type="scientific">Paenibacillus lacisoli</name>
    <dbReference type="NCBI Taxonomy" id="3064525"/>
    <lineage>
        <taxon>Bacteria</taxon>
        <taxon>Bacillati</taxon>
        <taxon>Bacillota</taxon>
        <taxon>Bacilli</taxon>
        <taxon>Bacillales</taxon>
        <taxon>Paenibacillaceae</taxon>
        <taxon>Paenibacillus</taxon>
    </lineage>
</organism>
<keyword evidence="6" id="KW-0676">Redox-active center</keyword>
<dbReference type="PRINTS" id="PR00368">
    <property type="entry name" value="FADPNR"/>
</dbReference>
<comment type="caution">
    <text evidence="9">The sequence shown here is derived from an EMBL/GenBank/DDBJ whole genome shotgun (WGS) entry which is preliminary data.</text>
</comment>
<evidence type="ECO:0000256" key="2">
    <source>
        <dbReference type="ARBA" id="ARBA00009130"/>
    </source>
</evidence>
<proteinExistence type="inferred from homology"/>
<dbReference type="PANTHER" id="PTHR43429">
    <property type="entry name" value="PYRIDINE NUCLEOTIDE-DISULFIDE OXIDOREDUCTASE DOMAIN-CONTAINING"/>
    <property type="match status" value="1"/>
</dbReference>
<dbReference type="CDD" id="cd01524">
    <property type="entry name" value="RHOD_Pyr_redox"/>
    <property type="match status" value="1"/>
</dbReference>
<dbReference type="PRINTS" id="PR00411">
    <property type="entry name" value="PNDRDTASEI"/>
</dbReference>
<dbReference type="SUPFAM" id="SSF51905">
    <property type="entry name" value="FAD/NAD(P)-binding domain"/>
    <property type="match status" value="1"/>
</dbReference>
<dbReference type="EMBL" id="JAUQTB010000009">
    <property type="protein sequence ID" value="MDO7907687.1"/>
    <property type="molecule type" value="Genomic_DNA"/>
</dbReference>
<dbReference type="Pfam" id="PF07992">
    <property type="entry name" value="Pyr_redox_2"/>
    <property type="match status" value="1"/>
</dbReference>
<dbReference type="InterPro" id="IPR036873">
    <property type="entry name" value="Rhodanese-like_dom_sf"/>
</dbReference>
<dbReference type="RefSeq" id="WP_305024903.1">
    <property type="nucleotide sequence ID" value="NZ_JAUQTB010000009.1"/>
</dbReference>
<dbReference type="Pfam" id="PF01206">
    <property type="entry name" value="TusA"/>
    <property type="match status" value="1"/>
</dbReference>
<keyword evidence="10" id="KW-1185">Reference proteome</keyword>
<keyword evidence="5" id="KW-0560">Oxidoreductase</keyword>
<comment type="cofactor">
    <cofactor evidence="1">
        <name>FAD</name>
        <dbReference type="ChEBI" id="CHEBI:57692"/>
    </cofactor>
</comment>
<evidence type="ECO:0000256" key="7">
    <source>
        <dbReference type="SAM" id="MobiDB-lite"/>
    </source>
</evidence>
<evidence type="ECO:0000256" key="6">
    <source>
        <dbReference type="ARBA" id="ARBA00023284"/>
    </source>
</evidence>
<dbReference type="InterPro" id="IPR036868">
    <property type="entry name" value="TusA-like_sf"/>
</dbReference>
<feature type="region of interest" description="Disordered" evidence="7">
    <location>
        <begin position="554"/>
        <end position="584"/>
    </location>
</feature>
<dbReference type="SMART" id="SM00450">
    <property type="entry name" value="RHOD"/>
    <property type="match status" value="1"/>
</dbReference>
<protein>
    <submittedName>
        <fullName evidence="9">FAD-dependent oxidoreductase</fullName>
    </submittedName>
</protein>
<feature type="compositionally biased region" description="Low complexity" evidence="7">
    <location>
        <begin position="566"/>
        <end position="578"/>
    </location>
</feature>
<dbReference type="Gene3D" id="3.30.110.40">
    <property type="entry name" value="TusA-like domain"/>
    <property type="match status" value="1"/>
</dbReference>
<dbReference type="SUPFAM" id="SSF52821">
    <property type="entry name" value="Rhodanese/Cell cycle control phosphatase"/>
    <property type="match status" value="1"/>
</dbReference>
<gene>
    <name evidence="9" type="ORF">Q5741_14850</name>
</gene>
<dbReference type="InterPro" id="IPR032836">
    <property type="entry name" value="DsrE2-like"/>
</dbReference>
<dbReference type="InterPro" id="IPR001763">
    <property type="entry name" value="Rhodanese-like_dom"/>
</dbReference>
<dbReference type="Pfam" id="PF02852">
    <property type="entry name" value="Pyr_redox_dim"/>
    <property type="match status" value="1"/>
</dbReference>
<dbReference type="PROSITE" id="PS50206">
    <property type="entry name" value="RHODANESE_3"/>
    <property type="match status" value="1"/>
</dbReference>
<dbReference type="Proteomes" id="UP001240171">
    <property type="component" value="Unassembled WGS sequence"/>
</dbReference>
<comment type="similarity">
    <text evidence="2">Belongs to the class-III pyridine nucleotide-disulfide oxidoreductase family.</text>
</comment>
<keyword evidence="4" id="KW-0274">FAD</keyword>